<keyword evidence="4" id="KW-0807">Transducer</keyword>
<dbReference type="CDD" id="cd06225">
    <property type="entry name" value="HAMP"/>
    <property type="match status" value="1"/>
</dbReference>
<organism evidence="8 9">
    <name type="scientific">Roseateles chitinivorans</name>
    <dbReference type="NCBI Taxonomy" id="2917965"/>
    <lineage>
        <taxon>Bacteria</taxon>
        <taxon>Pseudomonadati</taxon>
        <taxon>Pseudomonadota</taxon>
        <taxon>Betaproteobacteria</taxon>
        <taxon>Burkholderiales</taxon>
        <taxon>Sphaerotilaceae</taxon>
        <taxon>Roseateles</taxon>
    </lineage>
</organism>
<dbReference type="Proteomes" id="UP000231501">
    <property type="component" value="Unassembled WGS sequence"/>
</dbReference>
<reference evidence="8 9" key="1">
    <citation type="submission" date="2017-11" db="EMBL/GenBank/DDBJ databases">
        <title>Draft genome sequence of Mitsuaria sp. HWN-4.</title>
        <authorList>
            <person name="Gundlapally S.R."/>
        </authorList>
    </citation>
    <scope>NUCLEOTIDE SEQUENCE [LARGE SCALE GENOMIC DNA]</scope>
    <source>
        <strain evidence="8 9">HWN-4</strain>
    </source>
</reference>
<feature type="transmembrane region" description="Helical" evidence="5">
    <location>
        <begin position="14"/>
        <end position="37"/>
    </location>
</feature>
<keyword evidence="9" id="KW-1185">Reference proteome</keyword>
<evidence type="ECO:0000259" key="6">
    <source>
        <dbReference type="PROSITE" id="PS50111"/>
    </source>
</evidence>
<dbReference type="SMART" id="SM00304">
    <property type="entry name" value="HAMP"/>
    <property type="match status" value="1"/>
</dbReference>
<dbReference type="InterPro" id="IPR004089">
    <property type="entry name" value="MCPsignal_dom"/>
</dbReference>
<keyword evidence="2" id="KW-0488">Methylation</keyword>
<sequence length="522" mass="55328">MTGRRSMKISDLRVGVRISLGFAAVLLATVLVGLVAINRMQAIQKNVEDMGGDWIPSINAINALRGQLNELRRAEMSMCLKEVVLEVEEQQERIKTLREKTLPELAKTYEAMVSTPEESEQWKEAKARYVAYLGIQDGLIAARKAGNRGEYLATVSGESSKAFSAVIAATQKLVDINTQGAEADVAESRTVYKAVLTTMAVLIVTALAAGGVLAFYLTRSTVRPLTDMVGVASRVAEGDLTVAIDTSRRDELGQLAQALSAMQGALNRSLSTVRTSAESIAMSSGEVAAGSSDLSARTEQMASSLEETAATMQALTDTVRMNADATRQASQLALNASQVADRGGVVVSEVVSTMDQINAASRKIADIIGTIDGIAFQTNILALNAAVEAARAGEQGRGFAVVAGEVRSLAQRSAEAAREIKGLIGSSVERVEAGARLVGDAGETMREIVAAVQRVTDIIQEISSATQEQSTSLIEVGQAVRRLDEVTQQNAALVEESSAASESLREQAGSLQHVVAQFRLQA</sequence>
<dbReference type="Pfam" id="PF00015">
    <property type="entry name" value="MCPsignal"/>
    <property type="match status" value="1"/>
</dbReference>
<feature type="transmembrane region" description="Helical" evidence="5">
    <location>
        <begin position="194"/>
        <end position="217"/>
    </location>
</feature>
<dbReference type="GO" id="GO:0004888">
    <property type="term" value="F:transmembrane signaling receptor activity"/>
    <property type="evidence" value="ECO:0007669"/>
    <property type="project" value="TreeGrafter"/>
</dbReference>
<dbReference type="SUPFAM" id="SSF58104">
    <property type="entry name" value="Methyl-accepting chemotaxis protein (MCP) signaling domain"/>
    <property type="match status" value="1"/>
</dbReference>
<keyword evidence="5" id="KW-0812">Transmembrane</keyword>
<feature type="domain" description="Methyl-accepting transducer" evidence="6">
    <location>
        <begin position="276"/>
        <end position="505"/>
    </location>
</feature>
<comment type="similarity">
    <text evidence="3">Belongs to the methyl-accepting chemotaxis (MCP) protein family.</text>
</comment>
<feature type="domain" description="HAMP" evidence="7">
    <location>
        <begin position="219"/>
        <end position="271"/>
    </location>
</feature>
<dbReference type="AlphaFoldDB" id="A0A2G9CBG2"/>
<evidence type="ECO:0000259" key="7">
    <source>
        <dbReference type="PROSITE" id="PS50885"/>
    </source>
</evidence>
<keyword evidence="5" id="KW-1133">Transmembrane helix</keyword>
<dbReference type="GO" id="GO:0007165">
    <property type="term" value="P:signal transduction"/>
    <property type="evidence" value="ECO:0007669"/>
    <property type="project" value="UniProtKB-KW"/>
</dbReference>
<accession>A0A2G9CBG2</accession>
<evidence type="ECO:0000256" key="1">
    <source>
        <dbReference type="ARBA" id="ARBA00004370"/>
    </source>
</evidence>
<evidence type="ECO:0000256" key="5">
    <source>
        <dbReference type="SAM" id="Phobius"/>
    </source>
</evidence>
<gene>
    <name evidence="8" type="ORF">CS062_07470</name>
</gene>
<dbReference type="CDD" id="cd19411">
    <property type="entry name" value="MCP2201-like_sensor"/>
    <property type="match status" value="1"/>
</dbReference>
<dbReference type="Gene3D" id="1.10.287.950">
    <property type="entry name" value="Methyl-accepting chemotaxis protein"/>
    <property type="match status" value="1"/>
</dbReference>
<dbReference type="InterPro" id="IPR051310">
    <property type="entry name" value="MCP_chemotaxis"/>
</dbReference>
<evidence type="ECO:0000256" key="4">
    <source>
        <dbReference type="PROSITE-ProRule" id="PRU00284"/>
    </source>
</evidence>
<dbReference type="PANTHER" id="PTHR43531">
    <property type="entry name" value="PROTEIN ICFG"/>
    <property type="match status" value="1"/>
</dbReference>
<dbReference type="PANTHER" id="PTHR43531:SF14">
    <property type="entry name" value="METHYL-ACCEPTING CHEMOTAXIS PROTEIN I-RELATED"/>
    <property type="match status" value="1"/>
</dbReference>
<proteinExistence type="inferred from homology"/>
<dbReference type="CDD" id="cd11386">
    <property type="entry name" value="MCP_signal"/>
    <property type="match status" value="1"/>
</dbReference>
<protein>
    <submittedName>
        <fullName evidence="8">Methyl-accepting chemotaxis protein</fullName>
    </submittedName>
</protein>
<dbReference type="SMART" id="SM00283">
    <property type="entry name" value="MA"/>
    <property type="match status" value="1"/>
</dbReference>
<dbReference type="GO" id="GO:0006935">
    <property type="term" value="P:chemotaxis"/>
    <property type="evidence" value="ECO:0007669"/>
    <property type="project" value="TreeGrafter"/>
</dbReference>
<keyword evidence="5" id="KW-0472">Membrane</keyword>
<dbReference type="InterPro" id="IPR003660">
    <property type="entry name" value="HAMP_dom"/>
</dbReference>
<dbReference type="FunFam" id="1.10.287.950:FF:000001">
    <property type="entry name" value="Methyl-accepting chemotaxis sensory transducer"/>
    <property type="match status" value="1"/>
</dbReference>
<comment type="subcellular location">
    <subcellularLocation>
        <location evidence="1">Membrane</location>
    </subcellularLocation>
</comment>
<dbReference type="InterPro" id="IPR024478">
    <property type="entry name" value="HlyB_4HB_MCP"/>
</dbReference>
<evidence type="ECO:0000256" key="2">
    <source>
        <dbReference type="ARBA" id="ARBA00022481"/>
    </source>
</evidence>
<dbReference type="GO" id="GO:0005886">
    <property type="term" value="C:plasma membrane"/>
    <property type="evidence" value="ECO:0007669"/>
    <property type="project" value="TreeGrafter"/>
</dbReference>
<evidence type="ECO:0000256" key="3">
    <source>
        <dbReference type="ARBA" id="ARBA00029447"/>
    </source>
</evidence>
<comment type="caution">
    <text evidence="8">The sequence shown here is derived from an EMBL/GenBank/DDBJ whole genome shotgun (WGS) entry which is preliminary data.</text>
</comment>
<dbReference type="Pfam" id="PF00672">
    <property type="entry name" value="HAMP"/>
    <property type="match status" value="1"/>
</dbReference>
<evidence type="ECO:0000313" key="9">
    <source>
        <dbReference type="Proteomes" id="UP000231501"/>
    </source>
</evidence>
<dbReference type="PROSITE" id="PS50885">
    <property type="entry name" value="HAMP"/>
    <property type="match status" value="1"/>
</dbReference>
<dbReference type="PROSITE" id="PS50111">
    <property type="entry name" value="CHEMOTAXIS_TRANSDUC_2"/>
    <property type="match status" value="1"/>
</dbReference>
<dbReference type="Pfam" id="PF12729">
    <property type="entry name" value="4HB_MCP_1"/>
    <property type="match status" value="1"/>
</dbReference>
<dbReference type="InterPro" id="IPR047347">
    <property type="entry name" value="YvaQ-like_sensor"/>
</dbReference>
<dbReference type="EMBL" id="PEOG01000016">
    <property type="protein sequence ID" value="PIM53778.1"/>
    <property type="molecule type" value="Genomic_DNA"/>
</dbReference>
<evidence type="ECO:0000313" key="8">
    <source>
        <dbReference type="EMBL" id="PIM53778.1"/>
    </source>
</evidence>
<name>A0A2G9CBG2_9BURK</name>